<dbReference type="Proteomes" id="UP000002770">
    <property type="component" value="Unassembled WGS sequence"/>
</dbReference>
<evidence type="ECO:0000313" key="2">
    <source>
        <dbReference type="Proteomes" id="UP000002770"/>
    </source>
</evidence>
<reference evidence="1 2" key="1">
    <citation type="journal article" date="2011" name="BMC Genomics">
        <title>Insight into cross-talk between intra-amoebal pathogens.</title>
        <authorList>
            <person name="Gimenez G."/>
            <person name="Bertelli C."/>
            <person name="Moliner C."/>
            <person name="Robert C."/>
            <person name="Raoult D."/>
            <person name="Fournier P.E."/>
            <person name="Greub G."/>
        </authorList>
    </citation>
    <scope>NUCLEOTIDE SEQUENCE [LARGE SCALE GENOMIC DNA]</scope>
    <source>
        <strain evidence="1 2">LLAP12</strain>
    </source>
</reference>
<accession>G9ES12</accession>
<dbReference type="HOGENOM" id="CLU_054739_0_0_6"/>
<dbReference type="eggNOG" id="ENOG5034BW3">
    <property type="taxonomic scope" value="Bacteria"/>
</dbReference>
<dbReference type="AlphaFoldDB" id="G9ES12"/>
<dbReference type="InParanoid" id="G9ES12"/>
<proteinExistence type="predicted"/>
<evidence type="ECO:0000313" key="1">
    <source>
        <dbReference type="EMBL" id="EHL29793.1"/>
    </source>
</evidence>
<protein>
    <submittedName>
        <fullName evidence="1">Uncharacterized protein</fullName>
    </submittedName>
</protein>
<gene>
    <name evidence="1" type="ORF">LDG_8084</name>
</gene>
<dbReference type="EMBL" id="JH413843">
    <property type="protein sequence ID" value="EHL29793.1"/>
    <property type="molecule type" value="Genomic_DNA"/>
</dbReference>
<dbReference type="OrthoDB" id="5652986at2"/>
<dbReference type="STRING" id="658187.LDG_8084"/>
<dbReference type="RefSeq" id="WP_006871968.1">
    <property type="nucleotide sequence ID" value="NZ_JH413843.1"/>
</dbReference>
<organism evidence="1 2">
    <name type="scientific">Legionella drancourtii LLAP12</name>
    <dbReference type="NCBI Taxonomy" id="658187"/>
    <lineage>
        <taxon>Bacteria</taxon>
        <taxon>Pseudomonadati</taxon>
        <taxon>Pseudomonadota</taxon>
        <taxon>Gammaproteobacteria</taxon>
        <taxon>Legionellales</taxon>
        <taxon>Legionellaceae</taxon>
        <taxon>Legionella</taxon>
    </lineage>
</organism>
<name>G9ES12_9GAMM</name>
<keyword evidence="2" id="KW-1185">Reference proteome</keyword>
<sequence length="467" mass="53510">MQIIDKVLWKLTMNVENQLGSILTALDEYMKMQAGDVYITPGQSLFLAILACEKNNVPSETIKALKSLYLNGVRSDDDKKVIRLIGNYLSDNFNYNITTHHGDINNDPLRRYFETHAAYNMLECSAQSLQVEKLTEFTNHLKENLYEHMSHDKREKIEYILAGNMHKSLNKYELEYAEMIHRLKSHSFHGLSPAACDNLCEIARSTILATNNTMFDKNMPADIYADSIFTMGMDGRGRMSRGEQNREGSSFKGLIREGTELPEHDIARSEQSPFLRSADQATYMIESQWSQHLFARQTHVFSNGISSTTLATLRNILMQKRLGHNHHVDDFQQYMTAFASLMIFNSGGHSLFEIFEVFKLPQLREVMVDAGVEEFLDNDTLMDEWLLEGQLAALDKAFESSSKYYLEFETHILEQQGPRESLDYQDSGLHQNVVEMDADTFQAYLQGNEVNLVKKLMKGTNRLNLST</sequence>